<reference evidence="1 2" key="1">
    <citation type="submission" date="2020-03" db="EMBL/GenBank/DDBJ databases">
        <title>WGS of actinomycetes isolated from Thailand.</title>
        <authorList>
            <person name="Thawai C."/>
        </authorList>
    </citation>
    <scope>NUCLEOTIDE SEQUENCE [LARGE SCALE GENOMIC DNA]</scope>
    <source>
        <strain evidence="1 2">FMUSA5-5</strain>
    </source>
</reference>
<sequence>MSQESRPAATAGRLQPADGLSVNRLGYGAVQPMMTFVIAALAPTVHQ</sequence>
<evidence type="ECO:0000313" key="2">
    <source>
        <dbReference type="Proteomes" id="UP000696294"/>
    </source>
</evidence>
<keyword evidence="2" id="KW-1185">Reference proteome</keyword>
<dbReference type="RefSeq" id="WP_168010450.1">
    <property type="nucleotide sequence ID" value="NZ_JAATEP010000010.1"/>
</dbReference>
<organism evidence="1 2">
    <name type="scientific">Nonomuraea composti</name>
    <dbReference type="NCBI Taxonomy" id="2720023"/>
    <lineage>
        <taxon>Bacteria</taxon>
        <taxon>Bacillati</taxon>
        <taxon>Actinomycetota</taxon>
        <taxon>Actinomycetes</taxon>
        <taxon>Streptosporangiales</taxon>
        <taxon>Streptosporangiaceae</taxon>
        <taxon>Nonomuraea</taxon>
    </lineage>
</organism>
<evidence type="ECO:0008006" key="3">
    <source>
        <dbReference type="Google" id="ProtNLM"/>
    </source>
</evidence>
<dbReference type="EMBL" id="JAATEP010000010">
    <property type="protein sequence ID" value="NJP90987.1"/>
    <property type="molecule type" value="Genomic_DNA"/>
</dbReference>
<comment type="caution">
    <text evidence="1">The sequence shown here is derived from an EMBL/GenBank/DDBJ whole genome shotgun (WGS) entry which is preliminary data.</text>
</comment>
<protein>
    <recommendedName>
        <fullName evidence="3">MFS transporter</fullName>
    </recommendedName>
</protein>
<accession>A0ABX1B3D3</accession>
<evidence type="ECO:0000313" key="1">
    <source>
        <dbReference type="EMBL" id="NJP90987.1"/>
    </source>
</evidence>
<proteinExistence type="predicted"/>
<gene>
    <name evidence="1" type="ORF">HCN51_16235</name>
</gene>
<dbReference type="Proteomes" id="UP000696294">
    <property type="component" value="Unassembled WGS sequence"/>
</dbReference>
<name>A0ABX1B3D3_9ACTN</name>